<feature type="transmembrane region" description="Helical" evidence="9">
    <location>
        <begin position="106"/>
        <end position="124"/>
    </location>
</feature>
<keyword evidence="7 8" id="KW-0472">Membrane</keyword>
<dbReference type="GO" id="GO:0008654">
    <property type="term" value="P:phospholipid biosynthetic process"/>
    <property type="evidence" value="ECO:0007669"/>
    <property type="project" value="UniProtKB-KW"/>
</dbReference>
<reference evidence="10" key="1">
    <citation type="journal article" date="2020" name="Stud. Mycol.">
        <title>101 Dothideomycetes genomes: a test case for predicting lifestyles and emergence of pathogens.</title>
        <authorList>
            <person name="Haridas S."/>
            <person name="Albert R."/>
            <person name="Binder M."/>
            <person name="Bloem J."/>
            <person name="Labutti K."/>
            <person name="Salamov A."/>
            <person name="Andreopoulos B."/>
            <person name="Baker S."/>
            <person name="Barry K."/>
            <person name="Bills G."/>
            <person name="Bluhm B."/>
            <person name="Cannon C."/>
            <person name="Castanera R."/>
            <person name="Culley D."/>
            <person name="Daum C."/>
            <person name="Ezra D."/>
            <person name="Gonzalez J."/>
            <person name="Henrissat B."/>
            <person name="Kuo A."/>
            <person name="Liang C."/>
            <person name="Lipzen A."/>
            <person name="Lutzoni F."/>
            <person name="Magnuson J."/>
            <person name="Mondo S."/>
            <person name="Nolan M."/>
            <person name="Ohm R."/>
            <person name="Pangilinan J."/>
            <person name="Park H.-J."/>
            <person name="Ramirez L."/>
            <person name="Alfaro M."/>
            <person name="Sun H."/>
            <person name="Tritt A."/>
            <person name="Yoshinaga Y."/>
            <person name="Zwiers L.-H."/>
            <person name="Turgeon B."/>
            <person name="Goodwin S."/>
            <person name="Spatafora J."/>
            <person name="Crous P."/>
            <person name="Grigoriev I."/>
        </authorList>
    </citation>
    <scope>NUCLEOTIDE SEQUENCE</scope>
    <source>
        <strain evidence="10">CBS 260.36</strain>
    </source>
</reference>
<dbReference type="AlphaFoldDB" id="A0A9P4ITX8"/>
<evidence type="ECO:0000256" key="8">
    <source>
        <dbReference type="HAMAP-Rule" id="MF_03231"/>
    </source>
</evidence>
<keyword evidence="8" id="KW-0594">Phospholipid biosynthesis</keyword>
<comment type="caution">
    <text evidence="10">The sequence shown here is derived from an EMBL/GenBank/DDBJ whole genome shotgun (WGS) entry which is preliminary data.</text>
</comment>
<keyword evidence="3 8" id="KW-0378">Hydrolase</keyword>
<comment type="catalytic activity">
    <reaction evidence="8">
        <text>hexadecanoyl-CoA + H2O = S-hexadecanoyl-4'-phosphopantetheine + adenosine 3',5'-bisphosphate + 2 H(+)</text>
        <dbReference type="Rhea" id="RHEA:50032"/>
        <dbReference type="ChEBI" id="CHEBI:15377"/>
        <dbReference type="ChEBI" id="CHEBI:15378"/>
        <dbReference type="ChEBI" id="CHEBI:57379"/>
        <dbReference type="ChEBI" id="CHEBI:58343"/>
        <dbReference type="ChEBI" id="CHEBI:132018"/>
    </reaction>
</comment>
<evidence type="ECO:0000313" key="10">
    <source>
        <dbReference type="EMBL" id="KAF2149933.1"/>
    </source>
</evidence>
<evidence type="ECO:0000256" key="5">
    <source>
        <dbReference type="ARBA" id="ARBA00022989"/>
    </source>
</evidence>
<keyword evidence="5 8" id="KW-1133">Transmembrane helix</keyword>
<feature type="transmembrane region" description="Helical" evidence="9">
    <location>
        <begin position="190"/>
        <end position="209"/>
    </location>
</feature>
<evidence type="ECO:0000313" key="11">
    <source>
        <dbReference type="Proteomes" id="UP000799439"/>
    </source>
</evidence>
<keyword evidence="8" id="KW-0444">Lipid biosynthesis</keyword>
<keyword evidence="4 8" id="KW-0256">Endoplasmic reticulum</keyword>
<feature type="transmembrane region" description="Helical" evidence="9">
    <location>
        <begin position="12"/>
        <end position="35"/>
    </location>
</feature>
<keyword evidence="11" id="KW-1185">Reference proteome</keyword>
<feature type="transmembrane region" description="Helical" evidence="9">
    <location>
        <begin position="221"/>
        <end position="241"/>
    </location>
</feature>
<comment type="catalytic activity">
    <reaction evidence="8">
        <text>(9Z)-octadecenoyl-CoA + H2O = S-(9Z-octadecenoyl)-4'-phosphopantetheine + adenosine 3',5'-bisphosphate + 2 H(+)</text>
        <dbReference type="Rhea" id="RHEA:65564"/>
        <dbReference type="ChEBI" id="CHEBI:15377"/>
        <dbReference type="ChEBI" id="CHEBI:15378"/>
        <dbReference type="ChEBI" id="CHEBI:57387"/>
        <dbReference type="ChEBI" id="CHEBI:58343"/>
        <dbReference type="ChEBI" id="CHEBI:156553"/>
    </reaction>
</comment>
<evidence type="ECO:0000256" key="6">
    <source>
        <dbReference type="ARBA" id="ARBA00023098"/>
    </source>
</evidence>
<comment type="catalytic activity">
    <reaction evidence="8">
        <text>(5Z,8Z,11Z,14Z)-eicosatetraenoyl-CoA + H2O = S-(5Z,8Z,11Z,14Z-eicosatetraenoyl)-4'-phosphopantetheine + adenosine 3',5'-bisphosphate + 2 H(+)</text>
        <dbReference type="Rhea" id="RHEA:65568"/>
        <dbReference type="ChEBI" id="CHEBI:15377"/>
        <dbReference type="ChEBI" id="CHEBI:15378"/>
        <dbReference type="ChEBI" id="CHEBI:57368"/>
        <dbReference type="ChEBI" id="CHEBI:58343"/>
        <dbReference type="ChEBI" id="CHEBI:156554"/>
    </reaction>
</comment>
<comment type="subcellular location">
    <subcellularLocation>
        <location evidence="1 8">Endoplasmic reticulum membrane</location>
        <topology evidence="1 8">Multi-pass membrane protein</topology>
    </subcellularLocation>
</comment>
<dbReference type="InterPro" id="IPR046400">
    <property type="entry name" value="SCS3"/>
</dbReference>
<accession>A0A9P4ITX8</accession>
<organism evidence="10 11">
    <name type="scientific">Myriangium duriaei CBS 260.36</name>
    <dbReference type="NCBI Taxonomy" id="1168546"/>
    <lineage>
        <taxon>Eukaryota</taxon>
        <taxon>Fungi</taxon>
        <taxon>Dikarya</taxon>
        <taxon>Ascomycota</taxon>
        <taxon>Pezizomycotina</taxon>
        <taxon>Dothideomycetes</taxon>
        <taxon>Dothideomycetidae</taxon>
        <taxon>Myriangiales</taxon>
        <taxon>Myriangiaceae</taxon>
        <taxon>Myriangium</taxon>
    </lineage>
</organism>
<dbReference type="HAMAP" id="MF_03231">
    <property type="entry name" value="SCS3"/>
    <property type="match status" value="1"/>
</dbReference>
<evidence type="ECO:0000256" key="1">
    <source>
        <dbReference type="ARBA" id="ARBA00004477"/>
    </source>
</evidence>
<dbReference type="PANTHER" id="PTHR23129:SF0">
    <property type="entry name" value="ACYL-COENZYME A DIPHOSPHATASE FITM2"/>
    <property type="match status" value="1"/>
</dbReference>
<evidence type="ECO:0000256" key="2">
    <source>
        <dbReference type="ARBA" id="ARBA00022692"/>
    </source>
</evidence>
<comment type="similarity">
    <text evidence="8">Belongs to the FIT family. Fungal FIT2B/SCS3 subfamily.</text>
</comment>
<keyword evidence="2 8" id="KW-0812">Transmembrane</keyword>
<dbReference type="OrthoDB" id="5579088at2759"/>
<feature type="active site" evidence="8">
    <location>
        <position position="189"/>
    </location>
</feature>
<evidence type="ECO:0000256" key="9">
    <source>
        <dbReference type="SAM" id="Phobius"/>
    </source>
</evidence>
<dbReference type="EC" id="3.6.1.-" evidence="8"/>
<dbReference type="Proteomes" id="UP000799439">
    <property type="component" value="Unassembled WGS sequence"/>
</dbReference>
<proteinExistence type="inferred from homology"/>
<gene>
    <name evidence="8" type="primary">SCS3</name>
    <name evidence="8" type="synonym">FIT2B</name>
    <name evidence="10" type="ORF">K461DRAFT_281167</name>
</gene>
<feature type="transmembrane region" description="Helical" evidence="9">
    <location>
        <begin position="76"/>
        <end position="94"/>
    </location>
</feature>
<dbReference type="GO" id="GO:0010945">
    <property type="term" value="F:coenzyme A diphosphatase activity"/>
    <property type="evidence" value="ECO:0007669"/>
    <property type="project" value="InterPro"/>
</dbReference>
<evidence type="ECO:0000256" key="3">
    <source>
        <dbReference type="ARBA" id="ARBA00022801"/>
    </source>
</evidence>
<dbReference type="Pfam" id="PF10261">
    <property type="entry name" value="FIT"/>
    <property type="match status" value="2"/>
</dbReference>
<feature type="active site" evidence="8">
    <location>
        <position position="241"/>
    </location>
</feature>
<name>A0A9P4ITX8_9PEZI</name>
<sequence length="279" mass="30413">MSTQPSSPRTTIFGFSPLVLLTLAYPLTLALGSLYSLTIPASSPYNALTQSHDPATAPSYFARKDNLINIYFVKRGWFWFTLALFVFQYYQHYVHTPSTRRLAQAATRYAVATAVWILITQWAFGPAIVDRTFAASGGLCDLSARAAVEEARTDNAAVAAGKKVEGIVTGAGCRAAGGAWRGGHDISGHVFLLILGSGMLVLETVPFVQRRWNNMHIGTKAALGTAALSWWMLLMTATYFHTWFEKLTGLVVAFTTLGVMYILPKEIEAVKQVLGQPGS</sequence>
<evidence type="ECO:0000256" key="4">
    <source>
        <dbReference type="ARBA" id="ARBA00022824"/>
    </source>
</evidence>
<comment type="function">
    <text evidence="8">Fatty acyl-coenzyme A (CoA) diphosphatase that hydrolyzes fatty acyl-CoA to yield acyl-4'-phosphopantetheine and adenosine 3',5'-bisphosphate. Preferentially hydrolyzes unsaturated long-chain acyl-CoA substrates in the endoplasmic reticulum (ER) lumen. This catalytic activity is required for maintaining ER structure and for lipid droplets (LDs) biogenesis, which are lipid storage organelles involved in maintaining lipid and energy homeostasis. May directly bind to diacylglycerol (DAGs) and triacylglycerol, which is also important for LD biogenesis. May support directional budding of nacent LDs from the ER into the cytosol by reducing DAG levels at sites of LD formation. May play a role in the regulation of cell morphology and cytoskeletal organization. Involved in phospholipid biosynthesis.</text>
</comment>
<feature type="transmembrane region" description="Helical" evidence="9">
    <location>
        <begin position="247"/>
        <end position="263"/>
    </location>
</feature>
<dbReference type="GO" id="GO:0140042">
    <property type="term" value="P:lipid droplet formation"/>
    <property type="evidence" value="ECO:0007669"/>
    <property type="project" value="UniProtKB-UniRule"/>
</dbReference>
<keyword evidence="8" id="KW-1208">Phospholipid metabolism</keyword>
<protein>
    <recommendedName>
        <fullName evidence="8">Acyl-coenzyme A diphosphatase SCS3</fullName>
        <ecNumber evidence="8">3.6.1.-</ecNumber>
    </recommendedName>
    <alternativeName>
        <fullName evidence="8">FIT family protein SCS3</fullName>
    </alternativeName>
</protein>
<evidence type="ECO:0000256" key="7">
    <source>
        <dbReference type="ARBA" id="ARBA00023136"/>
    </source>
</evidence>
<dbReference type="GO" id="GO:0005789">
    <property type="term" value="C:endoplasmic reticulum membrane"/>
    <property type="evidence" value="ECO:0007669"/>
    <property type="project" value="UniProtKB-SubCell"/>
</dbReference>
<comment type="catalytic activity">
    <reaction evidence="8">
        <text>an acyl-CoA + H2O = an acyl-4'-phosphopantetheine + adenosine 3',5'-bisphosphate + 2 H(+)</text>
        <dbReference type="Rhea" id="RHEA:50044"/>
        <dbReference type="ChEBI" id="CHEBI:15377"/>
        <dbReference type="ChEBI" id="CHEBI:15378"/>
        <dbReference type="ChEBI" id="CHEBI:58342"/>
        <dbReference type="ChEBI" id="CHEBI:58343"/>
        <dbReference type="ChEBI" id="CHEBI:132023"/>
    </reaction>
</comment>
<dbReference type="InterPro" id="IPR019388">
    <property type="entry name" value="FIT"/>
</dbReference>
<dbReference type="PANTHER" id="PTHR23129">
    <property type="entry name" value="ACYL-COENZYME A DIPHOSPHATASE FITM2"/>
    <property type="match status" value="1"/>
</dbReference>
<dbReference type="EMBL" id="ML996090">
    <property type="protein sequence ID" value="KAF2149933.1"/>
    <property type="molecule type" value="Genomic_DNA"/>
</dbReference>
<keyword evidence="6" id="KW-0443">Lipid metabolism</keyword>